<dbReference type="PANTHER" id="PTHR36504">
    <property type="entry name" value="LIPOPOLYSACCHARIDE EXPORT SYSTEM PROTEIN LPTA"/>
    <property type="match status" value="1"/>
</dbReference>
<feature type="domain" description="Organic solvent tolerance-like N-terminal" evidence="5">
    <location>
        <begin position="39"/>
        <end position="144"/>
    </location>
</feature>
<protein>
    <submittedName>
        <fullName evidence="6">Lipopolysaccharide transport periplasmic protein LptA</fullName>
    </submittedName>
</protein>
<name>A0AAW9S8B8_9RHOB</name>
<dbReference type="EMBL" id="JBDNCH010000002">
    <property type="protein sequence ID" value="MEN9061029.1"/>
    <property type="molecule type" value="Genomic_DNA"/>
</dbReference>
<dbReference type="GO" id="GO:0001530">
    <property type="term" value="F:lipopolysaccharide binding"/>
    <property type="evidence" value="ECO:0007669"/>
    <property type="project" value="InterPro"/>
</dbReference>
<evidence type="ECO:0000256" key="1">
    <source>
        <dbReference type="ARBA" id="ARBA00022448"/>
    </source>
</evidence>
<dbReference type="PANTHER" id="PTHR36504:SF1">
    <property type="entry name" value="LIPOPOLYSACCHARIDE EXPORT SYSTEM PROTEIN LPTA"/>
    <property type="match status" value="1"/>
</dbReference>
<evidence type="ECO:0000256" key="3">
    <source>
        <dbReference type="ARBA" id="ARBA00022764"/>
    </source>
</evidence>
<evidence type="ECO:0000259" key="5">
    <source>
        <dbReference type="Pfam" id="PF03968"/>
    </source>
</evidence>
<dbReference type="Proteomes" id="UP001428774">
    <property type="component" value="Unassembled WGS sequence"/>
</dbReference>
<keyword evidence="7" id="KW-1185">Reference proteome</keyword>
<comment type="caution">
    <text evidence="6">The sequence shown here is derived from an EMBL/GenBank/DDBJ whole genome shotgun (WGS) entry which is preliminary data.</text>
</comment>
<feature type="chain" id="PRO_5043869320" evidence="4">
    <location>
        <begin position="20"/>
        <end position="168"/>
    </location>
</feature>
<dbReference type="Pfam" id="PF03968">
    <property type="entry name" value="LptD_N"/>
    <property type="match status" value="1"/>
</dbReference>
<evidence type="ECO:0000256" key="4">
    <source>
        <dbReference type="SAM" id="SignalP"/>
    </source>
</evidence>
<evidence type="ECO:0000313" key="7">
    <source>
        <dbReference type="Proteomes" id="UP001428774"/>
    </source>
</evidence>
<keyword evidence="1" id="KW-0813">Transport</keyword>
<dbReference type="AlphaFoldDB" id="A0AAW9S8B8"/>
<dbReference type="InterPro" id="IPR052037">
    <property type="entry name" value="LPS_export_LptA"/>
</dbReference>
<reference evidence="6 7" key="1">
    <citation type="submission" date="2024-05" db="EMBL/GenBank/DDBJ databases">
        <title>Genome sequence of Ponticoccus litoralis KCCM 90028.</title>
        <authorList>
            <person name="Kim J.M."/>
            <person name="Lee J.K."/>
            <person name="Choi B.J."/>
            <person name="Bayburt H."/>
            <person name="Baek J.H."/>
            <person name="Jeon C.O."/>
        </authorList>
    </citation>
    <scope>NUCLEOTIDE SEQUENCE [LARGE SCALE GENOMIC DNA]</scope>
    <source>
        <strain evidence="6 7">KCCM 90028</strain>
    </source>
</reference>
<dbReference type="GO" id="GO:0009279">
    <property type="term" value="C:cell outer membrane"/>
    <property type="evidence" value="ECO:0007669"/>
    <property type="project" value="TreeGrafter"/>
</dbReference>
<feature type="signal peptide" evidence="4">
    <location>
        <begin position="1"/>
        <end position="19"/>
    </location>
</feature>
<dbReference type="InterPro" id="IPR005653">
    <property type="entry name" value="OstA-like_N"/>
</dbReference>
<organism evidence="6 7">
    <name type="scientific">Ponticoccus litoralis</name>
    <dbReference type="NCBI Taxonomy" id="422297"/>
    <lineage>
        <taxon>Bacteria</taxon>
        <taxon>Pseudomonadati</taxon>
        <taxon>Pseudomonadota</taxon>
        <taxon>Alphaproteobacteria</taxon>
        <taxon>Rhodobacterales</taxon>
        <taxon>Roseobacteraceae</taxon>
        <taxon>Ponticoccus</taxon>
    </lineage>
</organism>
<evidence type="ECO:0000256" key="2">
    <source>
        <dbReference type="ARBA" id="ARBA00022729"/>
    </source>
</evidence>
<dbReference type="Gene3D" id="2.60.450.10">
    <property type="entry name" value="Lipopolysaccharide (LPS) transport protein A like domain"/>
    <property type="match status" value="1"/>
</dbReference>
<dbReference type="RefSeq" id="WP_347166144.1">
    <property type="nucleotide sequence ID" value="NZ_JBDNCH010000002.1"/>
</dbReference>
<keyword evidence="2 4" id="KW-0732">Signal</keyword>
<sequence length="168" mass="17559">MMRLVLAAALAALPLSAMAQQGAQVQFGGMQQDTRAPVEVTADHLQVNQSDGTALYTGNVIIAQGEMRLSAPRVLVVYAEAAGRIERLEATGGVVMVSGSEAAEAERADYNIEAGQVVMSGNVLLTQGPNALTSERMTVNLEDGTARMSGRVKTVLQQQDDAQTGGGQ</sequence>
<dbReference type="GO" id="GO:0030288">
    <property type="term" value="C:outer membrane-bounded periplasmic space"/>
    <property type="evidence" value="ECO:0007669"/>
    <property type="project" value="TreeGrafter"/>
</dbReference>
<proteinExistence type="predicted"/>
<evidence type="ECO:0000313" key="6">
    <source>
        <dbReference type="EMBL" id="MEN9061029.1"/>
    </source>
</evidence>
<dbReference type="InterPro" id="IPR014340">
    <property type="entry name" value="LptA"/>
</dbReference>
<dbReference type="GO" id="GO:0015920">
    <property type="term" value="P:lipopolysaccharide transport"/>
    <property type="evidence" value="ECO:0007669"/>
    <property type="project" value="InterPro"/>
</dbReference>
<keyword evidence="3" id="KW-0574">Periplasm</keyword>
<gene>
    <name evidence="6" type="primary">lptA</name>
    <name evidence="6" type="ORF">ABFB10_08225</name>
</gene>
<dbReference type="NCBIfam" id="TIGR03002">
    <property type="entry name" value="outer_YhbN_LptA"/>
    <property type="match status" value="1"/>
</dbReference>
<dbReference type="GO" id="GO:0017089">
    <property type="term" value="F:glycolipid transfer activity"/>
    <property type="evidence" value="ECO:0007669"/>
    <property type="project" value="TreeGrafter"/>
</dbReference>
<accession>A0AAW9S8B8</accession>